<proteinExistence type="predicted"/>
<dbReference type="AlphaFoldDB" id="A0A6A6KFX1"/>
<comment type="caution">
    <text evidence="1">The sequence shown here is derived from an EMBL/GenBank/DDBJ whole genome shotgun (WGS) entry which is preliminary data.</text>
</comment>
<evidence type="ECO:0000313" key="2">
    <source>
        <dbReference type="Proteomes" id="UP000467840"/>
    </source>
</evidence>
<dbReference type="Proteomes" id="UP000467840">
    <property type="component" value="Chromosome 3"/>
</dbReference>
<dbReference type="GO" id="GO:0004462">
    <property type="term" value="F:lactoylglutathione lyase activity"/>
    <property type="evidence" value="ECO:0007669"/>
    <property type="project" value="TreeGrafter"/>
</dbReference>
<gene>
    <name evidence="1" type="ORF">GH714_036498</name>
</gene>
<dbReference type="GO" id="GO:0005737">
    <property type="term" value="C:cytoplasm"/>
    <property type="evidence" value="ECO:0007669"/>
    <property type="project" value="TreeGrafter"/>
</dbReference>
<reference evidence="1 2" key="1">
    <citation type="journal article" date="2020" name="Mol. Plant">
        <title>The Chromosome-Based Rubber Tree Genome Provides New Insights into Spurge Genome Evolution and Rubber Biosynthesis.</title>
        <authorList>
            <person name="Liu J."/>
            <person name="Shi C."/>
            <person name="Shi C.C."/>
            <person name="Li W."/>
            <person name="Zhang Q.J."/>
            <person name="Zhang Y."/>
            <person name="Li K."/>
            <person name="Lu H.F."/>
            <person name="Shi C."/>
            <person name="Zhu S.T."/>
            <person name="Xiao Z.Y."/>
            <person name="Nan H."/>
            <person name="Yue Y."/>
            <person name="Zhu X.G."/>
            <person name="Wu Y."/>
            <person name="Hong X.N."/>
            <person name="Fan G.Y."/>
            <person name="Tong Y."/>
            <person name="Zhang D."/>
            <person name="Mao C.L."/>
            <person name="Liu Y.L."/>
            <person name="Hao S.J."/>
            <person name="Liu W.Q."/>
            <person name="Lv M.Q."/>
            <person name="Zhang H.B."/>
            <person name="Liu Y."/>
            <person name="Hu-Tang G.R."/>
            <person name="Wang J.P."/>
            <person name="Wang J.H."/>
            <person name="Sun Y.H."/>
            <person name="Ni S.B."/>
            <person name="Chen W.B."/>
            <person name="Zhang X.C."/>
            <person name="Jiao Y.N."/>
            <person name="Eichler E.E."/>
            <person name="Li G.H."/>
            <person name="Liu X."/>
            <person name="Gao L.Z."/>
        </authorList>
    </citation>
    <scope>NUCLEOTIDE SEQUENCE [LARGE SCALE GENOMIC DNA]</scope>
    <source>
        <strain evidence="2">cv. GT1</strain>
        <tissue evidence="1">Leaf</tissue>
    </source>
</reference>
<dbReference type="EMBL" id="JAAGAX010000017">
    <property type="protein sequence ID" value="KAF2286973.1"/>
    <property type="molecule type" value="Genomic_DNA"/>
</dbReference>
<evidence type="ECO:0000313" key="1">
    <source>
        <dbReference type="EMBL" id="KAF2286973.1"/>
    </source>
</evidence>
<dbReference type="PANTHER" id="PTHR46036">
    <property type="entry name" value="LACTOYLGLUTATHIONE LYASE"/>
    <property type="match status" value="1"/>
</dbReference>
<dbReference type="PANTHER" id="PTHR46036:SF5">
    <property type="entry name" value="LACTOYLGLUTATHIONE LYASE"/>
    <property type="match status" value="1"/>
</dbReference>
<organism evidence="1 2">
    <name type="scientific">Hevea brasiliensis</name>
    <name type="common">Para rubber tree</name>
    <name type="synonym">Siphonia brasiliensis</name>
    <dbReference type="NCBI Taxonomy" id="3981"/>
    <lineage>
        <taxon>Eukaryota</taxon>
        <taxon>Viridiplantae</taxon>
        <taxon>Streptophyta</taxon>
        <taxon>Embryophyta</taxon>
        <taxon>Tracheophyta</taxon>
        <taxon>Spermatophyta</taxon>
        <taxon>Magnoliopsida</taxon>
        <taxon>eudicotyledons</taxon>
        <taxon>Gunneridae</taxon>
        <taxon>Pentapetalae</taxon>
        <taxon>rosids</taxon>
        <taxon>fabids</taxon>
        <taxon>Malpighiales</taxon>
        <taxon>Euphorbiaceae</taxon>
        <taxon>Crotonoideae</taxon>
        <taxon>Micrandreae</taxon>
        <taxon>Hevea</taxon>
    </lineage>
</organism>
<keyword evidence="2" id="KW-1185">Reference proteome</keyword>
<name>A0A6A6KFX1_HEVBR</name>
<sequence>MSIPSFATLYWDGEIIIDGEGCDYCGGSSTVITIGRRMDFGTLGMKIVRAIDLEAGCEFISNIFFRQPIEGDGSVKWDCMGLTNDDDVNIMFNFIDEIGGMSSIELYIDIFRPDASRNVVDEAGPSNVESHLLGVRASRLLSADGNLVEPSTSPKMVPVSTAVSGQNVLEWVNNDKRRMLHVVYRVDDLEKTINNHNRYGPEVKNPLLELRYNYGVTEYDKGNGYAQVNSLPCYPVR</sequence>
<accession>A0A6A6KFX1</accession>
<protein>
    <submittedName>
        <fullName evidence="1">Uncharacterized protein</fullName>
    </submittedName>
</protein>
<dbReference type="GO" id="GO:0019243">
    <property type="term" value="P:methylglyoxal catabolic process to D-lactate via S-lactoyl-glutathione"/>
    <property type="evidence" value="ECO:0007669"/>
    <property type="project" value="TreeGrafter"/>
</dbReference>